<comment type="caution">
    <text evidence="1">The sequence shown here is derived from an EMBL/GenBank/DDBJ whole genome shotgun (WGS) entry which is preliminary data.</text>
</comment>
<dbReference type="Proteomes" id="UP000824998">
    <property type="component" value="Unassembled WGS sequence"/>
</dbReference>
<proteinExistence type="predicted"/>
<keyword evidence="2" id="KW-1185">Reference proteome</keyword>
<dbReference type="PANTHER" id="PTHR47784">
    <property type="entry name" value="STEROL UPTAKE CONTROL PROTEIN 2"/>
    <property type="match status" value="1"/>
</dbReference>
<dbReference type="OrthoDB" id="416217at2759"/>
<dbReference type="InterPro" id="IPR022698">
    <property type="entry name" value="OrsD"/>
</dbReference>
<dbReference type="AlphaFoldDB" id="A0A9P8BZF9"/>
<accession>A0A9P8BZF9</accession>
<protein>
    <recommendedName>
        <fullName evidence="3">C2H2-type domain-containing protein</fullName>
    </recommendedName>
</protein>
<gene>
    <name evidence="1" type="ORF">BJ875DRAFT_490216</name>
</gene>
<dbReference type="PANTHER" id="PTHR47784:SF5">
    <property type="entry name" value="STEROL UPTAKE CONTROL PROTEIN 2"/>
    <property type="match status" value="1"/>
</dbReference>
<evidence type="ECO:0008006" key="3">
    <source>
        <dbReference type="Google" id="ProtNLM"/>
    </source>
</evidence>
<dbReference type="Pfam" id="PF12013">
    <property type="entry name" value="OrsD"/>
    <property type="match status" value="1"/>
</dbReference>
<dbReference type="InterPro" id="IPR021858">
    <property type="entry name" value="Fun_TF"/>
</dbReference>
<dbReference type="EMBL" id="MU252077">
    <property type="protein sequence ID" value="KAG9228102.1"/>
    <property type="molecule type" value="Genomic_DNA"/>
</dbReference>
<evidence type="ECO:0000313" key="2">
    <source>
        <dbReference type="Proteomes" id="UP000824998"/>
    </source>
</evidence>
<reference evidence="1" key="1">
    <citation type="journal article" date="2021" name="IMA Fungus">
        <title>Genomic characterization of three marine fungi, including Emericellopsis atlantica sp. nov. with signatures of a generalist lifestyle and marine biomass degradation.</title>
        <authorList>
            <person name="Hagestad O.C."/>
            <person name="Hou L."/>
            <person name="Andersen J.H."/>
            <person name="Hansen E.H."/>
            <person name="Altermark B."/>
            <person name="Li C."/>
            <person name="Kuhnert E."/>
            <person name="Cox R.J."/>
            <person name="Crous P.W."/>
            <person name="Spatafora J.W."/>
            <person name="Lail K."/>
            <person name="Amirebrahimi M."/>
            <person name="Lipzen A."/>
            <person name="Pangilinan J."/>
            <person name="Andreopoulos W."/>
            <person name="Hayes R.D."/>
            <person name="Ng V."/>
            <person name="Grigoriev I.V."/>
            <person name="Jackson S.A."/>
            <person name="Sutton T.D.S."/>
            <person name="Dobson A.D.W."/>
            <person name="Rama T."/>
        </authorList>
    </citation>
    <scope>NUCLEOTIDE SEQUENCE</scope>
    <source>
        <strain evidence="1">TRa018bII</strain>
    </source>
</reference>
<dbReference type="InterPro" id="IPR053157">
    <property type="entry name" value="Sterol_Uptake_Regulator"/>
</dbReference>
<name>A0A9P8BZF9_9HELO</name>
<evidence type="ECO:0000313" key="1">
    <source>
        <dbReference type="EMBL" id="KAG9228102.1"/>
    </source>
</evidence>
<dbReference type="GO" id="GO:0001228">
    <property type="term" value="F:DNA-binding transcription activator activity, RNA polymerase II-specific"/>
    <property type="evidence" value="ECO:0007669"/>
    <property type="project" value="TreeGrafter"/>
</dbReference>
<sequence length="516" mass="58555">MSSIANQPSLNATPEELLQYLTDYRVLVCTSCRYAIQPAAIARHLKEIHSIKRGHRKPYMEYVEKFDLSDLEEVIACKPSKFPVPLLPVQEGLRCTHDGCSHLCMTDKRMKSHWLSVHHRRGEANVDFQSAPLQTFFKGNLLRYFTGISIKEVNQTLANFKCTQERQVTENFQSSGTKTIQPPMQTTNGPVLLGDSDKALLYFWISNTSASIALNNGTVRMWQVVVPQLAHQFSFLMHSVLACAALHSAYLNPRRCQEFTIQARNHQDQGLPLFRAAIVNVTEDNCDAVHLFAHLLVINSFASNQQDQCLLIVAEPENTDVMPAWLHFLRNGCSMLCHLWDKLEAGPVGALASAWEIPIDISAHPIQPLVNYLVAMTQDEWSDDTRNIYRGTAIELARAFSCMNALGDAITTWDAVRIWPMRLSIAYMELLKQKHPSALILLAHYCIVLKRLELNWYFEDRAASLLSTISHHLDVKWHSFIQWPLEEVGARKEAWTVDFSTPALTGFYLPGGRRLL</sequence>
<organism evidence="1 2">
    <name type="scientific">Amylocarpus encephaloides</name>
    <dbReference type="NCBI Taxonomy" id="45428"/>
    <lineage>
        <taxon>Eukaryota</taxon>
        <taxon>Fungi</taxon>
        <taxon>Dikarya</taxon>
        <taxon>Ascomycota</taxon>
        <taxon>Pezizomycotina</taxon>
        <taxon>Leotiomycetes</taxon>
        <taxon>Helotiales</taxon>
        <taxon>Helotiales incertae sedis</taxon>
        <taxon>Amylocarpus</taxon>
    </lineage>
</organism>
<dbReference type="Pfam" id="PF11951">
    <property type="entry name" value="Fungal_trans_2"/>
    <property type="match status" value="1"/>
</dbReference>